<keyword evidence="3" id="KW-0436">Ligase</keyword>
<gene>
    <name evidence="3" type="ORF">A7J15_10380</name>
</gene>
<evidence type="ECO:0000259" key="1">
    <source>
        <dbReference type="Pfam" id="PF00501"/>
    </source>
</evidence>
<sequence length="571" mass="62295">MSASNPWETRPWTAQYAPGVPADIGEVTESLVDMMERSVRTCRRKPALVFFGATIDYRELGERIARAAGGLRRLGVRKGDRVALVLPNCPQHVIAFYAVLSLGAIVVEHNPLYTPRELRHQFEDHEADVAIVWDKTADAVAGLPSDARPTHIVAVDLTDEMPFRTRLALRLPIKRARESRAKLTGRPAARGLIPWRRLLGARPLPRRHPRPAVDDVALLQYTSGTTGDPKGVILTHRNLRANAMQGRAWVPGLREGRETFYGVLPLFHAYGLTLCLTFAMSMGATLVLFPTFDAGLVADAAKKDPPTFLPAVPPIYDALARAAGQGVIDLSTIRFAISGAMSLPLATVRRWEEATGGLLVEGYGMTETSPVALGNPMGPTRRPGTVGVPFPGTDIRVTSPDDPSVDVPAGERGELLLRGPQVFAGYWRRPEATAESLLPGGWVRTGDIVTVAEDGFVTVVDRIKELIITGGYNVAPHEVEETLEAHPDVDAAAVVGLRRPDGSEQVAAAVQLREGRTFDAGALRDYARTHLADYKVPRRIVQMDELPRSLVGKVLRREVRERMAAGEGRRP</sequence>
<feature type="domain" description="AMP-binding enzyme C-terminal" evidence="2">
    <location>
        <begin position="478"/>
        <end position="553"/>
    </location>
</feature>
<dbReference type="PANTHER" id="PTHR43767">
    <property type="entry name" value="LONG-CHAIN-FATTY-ACID--COA LIGASE"/>
    <property type="match status" value="1"/>
</dbReference>
<dbReference type="AlphaFoldDB" id="A0A1B9N7Q7"/>
<dbReference type="InterPro" id="IPR050237">
    <property type="entry name" value="ATP-dep_AMP-bd_enzyme"/>
</dbReference>
<dbReference type="GO" id="GO:0016878">
    <property type="term" value="F:acid-thiol ligase activity"/>
    <property type="evidence" value="ECO:0007669"/>
    <property type="project" value="UniProtKB-ARBA"/>
</dbReference>
<evidence type="ECO:0000259" key="2">
    <source>
        <dbReference type="Pfam" id="PF13193"/>
    </source>
</evidence>
<dbReference type="Gene3D" id="3.40.50.12780">
    <property type="entry name" value="N-terminal domain of ligase-like"/>
    <property type="match status" value="1"/>
</dbReference>
<dbReference type="PROSITE" id="PS00455">
    <property type="entry name" value="AMP_BINDING"/>
    <property type="match status" value="1"/>
</dbReference>
<dbReference type="SUPFAM" id="SSF56801">
    <property type="entry name" value="Acetyl-CoA synthetase-like"/>
    <property type="match status" value="1"/>
</dbReference>
<dbReference type="InterPro" id="IPR020845">
    <property type="entry name" value="AMP-binding_CS"/>
</dbReference>
<dbReference type="Pfam" id="PF13193">
    <property type="entry name" value="AMP-binding_C"/>
    <property type="match status" value="1"/>
</dbReference>
<dbReference type="NCBIfam" id="NF004114">
    <property type="entry name" value="PRK05605.1"/>
    <property type="match status" value="1"/>
</dbReference>
<evidence type="ECO:0000313" key="3">
    <source>
        <dbReference type="EMBL" id="OCG72641.1"/>
    </source>
</evidence>
<comment type="caution">
    <text evidence="3">The sequence shown here is derived from an EMBL/GenBank/DDBJ whole genome shotgun (WGS) entry which is preliminary data.</text>
</comment>
<dbReference type="STRING" id="904291.A7J15_10380"/>
<dbReference type="Gene3D" id="3.30.300.30">
    <property type="match status" value="1"/>
</dbReference>
<name>A0A1B9N7Q7_9MICO</name>
<dbReference type="Pfam" id="PF00501">
    <property type="entry name" value="AMP-binding"/>
    <property type="match status" value="1"/>
</dbReference>
<evidence type="ECO:0000313" key="4">
    <source>
        <dbReference type="Proteomes" id="UP000093355"/>
    </source>
</evidence>
<keyword evidence="4" id="KW-1185">Reference proteome</keyword>
<dbReference type="Proteomes" id="UP000093355">
    <property type="component" value="Unassembled WGS sequence"/>
</dbReference>
<dbReference type="InterPro" id="IPR042099">
    <property type="entry name" value="ANL_N_sf"/>
</dbReference>
<accession>A0A1B9N7Q7</accession>
<dbReference type="InterPro" id="IPR045851">
    <property type="entry name" value="AMP-bd_C_sf"/>
</dbReference>
<dbReference type="EMBL" id="LXMD01000029">
    <property type="protein sequence ID" value="OCG72641.1"/>
    <property type="molecule type" value="Genomic_DNA"/>
</dbReference>
<protein>
    <submittedName>
        <fullName evidence="3">Long-chain fatty acid--CoA ligase</fullName>
    </submittedName>
</protein>
<dbReference type="InterPro" id="IPR000873">
    <property type="entry name" value="AMP-dep_synth/lig_dom"/>
</dbReference>
<organism evidence="3 4">
    <name type="scientific">Microbacterium sediminis</name>
    <dbReference type="NCBI Taxonomy" id="904291"/>
    <lineage>
        <taxon>Bacteria</taxon>
        <taxon>Bacillati</taxon>
        <taxon>Actinomycetota</taxon>
        <taxon>Actinomycetes</taxon>
        <taxon>Micrococcales</taxon>
        <taxon>Microbacteriaceae</taxon>
        <taxon>Microbacterium</taxon>
    </lineage>
</organism>
<proteinExistence type="predicted"/>
<dbReference type="InterPro" id="IPR025110">
    <property type="entry name" value="AMP-bd_C"/>
</dbReference>
<dbReference type="CDD" id="cd05936">
    <property type="entry name" value="FC-FACS_FadD_like"/>
    <property type="match status" value="1"/>
</dbReference>
<dbReference type="PANTHER" id="PTHR43767:SF1">
    <property type="entry name" value="NONRIBOSOMAL PEPTIDE SYNTHASE PES1 (EUROFUNG)-RELATED"/>
    <property type="match status" value="1"/>
</dbReference>
<feature type="domain" description="AMP-dependent synthetase/ligase" evidence="1">
    <location>
        <begin position="36"/>
        <end position="427"/>
    </location>
</feature>
<reference evidence="3 4" key="1">
    <citation type="submission" date="2016-05" db="EMBL/GenBank/DDBJ databases">
        <authorList>
            <person name="Lavstsen T."/>
            <person name="Jespersen J.S."/>
        </authorList>
    </citation>
    <scope>NUCLEOTIDE SEQUENCE [LARGE SCALE GENOMIC DNA]</scope>
    <source>
        <strain evidence="3 4">YLB-01</strain>
    </source>
</reference>